<evidence type="ECO:0000259" key="3">
    <source>
        <dbReference type="PROSITE" id="PS50085"/>
    </source>
</evidence>
<feature type="compositionally biased region" description="Basic and acidic residues" evidence="2">
    <location>
        <begin position="1135"/>
        <end position="1163"/>
    </location>
</feature>
<organism evidence="4 5">
    <name type="scientific">Scylla paramamosain</name>
    <name type="common">Mud crab</name>
    <dbReference type="NCBI Taxonomy" id="85552"/>
    <lineage>
        <taxon>Eukaryota</taxon>
        <taxon>Metazoa</taxon>
        <taxon>Ecdysozoa</taxon>
        <taxon>Arthropoda</taxon>
        <taxon>Crustacea</taxon>
        <taxon>Multicrustacea</taxon>
        <taxon>Malacostraca</taxon>
        <taxon>Eumalacostraca</taxon>
        <taxon>Eucarida</taxon>
        <taxon>Decapoda</taxon>
        <taxon>Pleocyemata</taxon>
        <taxon>Brachyura</taxon>
        <taxon>Eubrachyura</taxon>
        <taxon>Portunoidea</taxon>
        <taxon>Portunidae</taxon>
        <taxon>Portuninae</taxon>
        <taxon>Scylla</taxon>
    </lineage>
</organism>
<dbReference type="PANTHER" id="PTHR10063">
    <property type="entry name" value="TUBERIN"/>
    <property type="match status" value="1"/>
</dbReference>
<reference evidence="4 5" key="1">
    <citation type="submission" date="2023-03" db="EMBL/GenBank/DDBJ databases">
        <title>High-quality genome of Scylla paramamosain provides insights in environmental adaptation.</title>
        <authorList>
            <person name="Zhang L."/>
        </authorList>
    </citation>
    <scope>NUCLEOTIDE SEQUENCE [LARGE SCALE GENOMIC DNA]</scope>
    <source>
        <strain evidence="4">LZ_2023a</strain>
        <tissue evidence="4">Muscle</tissue>
    </source>
</reference>
<dbReference type="Gene3D" id="1.25.10.10">
    <property type="entry name" value="Leucine-rich Repeat Variant"/>
    <property type="match status" value="1"/>
</dbReference>
<dbReference type="PRINTS" id="PR01431">
    <property type="entry name" value="TUBERIN"/>
</dbReference>
<dbReference type="InterPro" id="IPR024584">
    <property type="entry name" value="Tuberin_N"/>
</dbReference>
<feature type="compositionally biased region" description="Polar residues" evidence="2">
    <location>
        <begin position="1336"/>
        <end position="1360"/>
    </location>
</feature>
<name>A0AAW0U109_SCYPA</name>
<dbReference type="GO" id="GO:0033596">
    <property type="term" value="C:TSC1-TSC2 complex"/>
    <property type="evidence" value="ECO:0007669"/>
    <property type="project" value="InterPro"/>
</dbReference>
<feature type="region of interest" description="Disordered" evidence="2">
    <location>
        <begin position="1324"/>
        <end position="1514"/>
    </location>
</feature>
<dbReference type="GO" id="GO:0032007">
    <property type="term" value="P:negative regulation of TOR signaling"/>
    <property type="evidence" value="ECO:0007669"/>
    <property type="project" value="InterPro"/>
</dbReference>
<feature type="domain" description="Rap-GAP" evidence="3">
    <location>
        <begin position="1587"/>
        <end position="1815"/>
    </location>
</feature>
<dbReference type="InterPro" id="IPR011989">
    <property type="entry name" value="ARM-like"/>
</dbReference>
<dbReference type="EMBL" id="JARAKH010000020">
    <property type="protein sequence ID" value="KAK8393724.1"/>
    <property type="molecule type" value="Genomic_DNA"/>
</dbReference>
<accession>A0AAW0U109</accession>
<dbReference type="Pfam" id="PF03542">
    <property type="entry name" value="Tuberin"/>
    <property type="match status" value="1"/>
</dbReference>
<feature type="compositionally biased region" description="Polar residues" evidence="2">
    <location>
        <begin position="1117"/>
        <end position="1126"/>
    </location>
</feature>
<feature type="compositionally biased region" description="Low complexity" evidence="2">
    <location>
        <begin position="1405"/>
        <end position="1416"/>
    </location>
</feature>
<dbReference type="InterPro" id="IPR000331">
    <property type="entry name" value="Rap/Ran_GAP_dom"/>
</dbReference>
<protein>
    <recommendedName>
        <fullName evidence="3">Rap-GAP domain-containing protein</fullName>
    </recommendedName>
</protein>
<proteinExistence type="predicted"/>
<evidence type="ECO:0000313" key="5">
    <source>
        <dbReference type="Proteomes" id="UP001487740"/>
    </source>
</evidence>
<dbReference type="SUPFAM" id="SSF48371">
    <property type="entry name" value="ARM repeat"/>
    <property type="match status" value="1"/>
</dbReference>
<keyword evidence="5" id="KW-1185">Reference proteome</keyword>
<dbReference type="GO" id="GO:0046627">
    <property type="term" value="P:negative regulation of insulin receptor signaling pathway"/>
    <property type="evidence" value="ECO:0007669"/>
    <property type="project" value="TreeGrafter"/>
</dbReference>
<evidence type="ECO:0000256" key="2">
    <source>
        <dbReference type="SAM" id="MobiDB-lite"/>
    </source>
</evidence>
<gene>
    <name evidence="4" type="ORF">O3P69_006794</name>
</gene>
<evidence type="ECO:0000256" key="1">
    <source>
        <dbReference type="ARBA" id="ARBA00022468"/>
    </source>
</evidence>
<keyword evidence="1" id="KW-0343">GTPase activation</keyword>
<dbReference type="Proteomes" id="UP001487740">
    <property type="component" value="Unassembled WGS sequence"/>
</dbReference>
<dbReference type="PANTHER" id="PTHR10063:SF0">
    <property type="entry name" value="TUBERIN"/>
    <property type="match status" value="1"/>
</dbReference>
<dbReference type="Pfam" id="PF02145">
    <property type="entry name" value="Rap_GAP"/>
    <property type="match status" value="1"/>
</dbReference>
<sequence length="1849" mass="205644">MSKDSKGDKSFPERLKRWFKIERGNAPGARDIRLTEEIKLELSSDSPAAVRLKAIRELTEVLAARRLEEYGIEKLWTLVSDLLSIPCPAEHRHTTLHMLTTLAAGHDRLGPMRHVFYNYIAENYLREDTKPIFDFFREVIAEGKQLEYIDEYVGPFLLDWLPGLLASPQAADALNLIIVLVKFNSAYLDEPVVTGFVKQVVIQLHRASCEAEALLCLRVLDAVLAYSYLPSSALPTFITALTRAVNVPQLTAEAWRIMRNLLGTHLGNSGLFVLCRLIQSNCDAHMIRGGIFFVTSALWGGNKVSSLHYKPAAVLPNLREAAKNNHVLVVYEIALSMQKLASRMYLELHFSSWDLILDILNSLFEHTVVMEDGTEKQTIQGLLREILDAIEQLHDLHQFGGSAEKFFSLIDKYSHLRPESSVMRLLDHLALRVDPLRPHWLANLGTLLNQYFRRDSRPNVRTKALAILSEVYNRNRSTYGMEMVRNVITIQMEGIEKEEDVGVRTAAVNLLVHIALTQKSEVVLDVLNLLENIVMAPYQGRSGTVQVVRESEAADIIAAVAGLIRIFKKKLWTLPSSHAIQAYGILISCLEYHYRSQAILDGVPRVRQQIFEMLFDMRANSKYQLGFSKMPERPGEDEKDSIASLVPPFSPYIVVDHKHGQRLHSTRQRDPGEEGEEEEEEEEIMFGKADLQVLPMCPSAVRTGYRREDKEYVQATEEETSAEHKVEITHLSLTQSAMIVIVAMKKEKDWEVLRMILERVPQVLQNKALILSRDANDIDYFAATLCALVTEKSLGLPESLHNTPTKFTRSDFQSYVFPVLASLASYHMHMDPIFQQKVIKCLEMGVVSRCAGPLCVSALTLCVLEMRDSMIRLLRDVMLSLSKITATVQNAQPILEFISTFLHLPKVYASFVSEQYMSIFAIAIPYTNPFKFNHYIVSLAYHVIAMWFLKCRLPFRRAFVQFITKNLSIILSNEDANTRRRSASASTGEQALLNARTRMTRSQSFSHKRLEELKNEPQPSLCAAQGKGDEMIQFHNDLLETIVDLMARYTYASCAPLPKRSSVAKMLIEGGQEQTWILGNKIITVTTSGCGQRPMRNGLCDKCIQLCRKENNAAPPESSTPNPNTASRRRHRSELHRTISHEAKYKPQSKDDLHMRSIIRDLGDGIAPLDQDPAPSWSSGGFGEATPREPPSEPRVASGAVTGAASATASACAAAIAAAAAAEEERRPRLCACWCMGWAEIHVRQPTGNMSWMMRIQNEQQLLPLGMDELPLFDLSSLFSPTSSSPSQGSSGSAYSRRKISGFPMEDQKNEELLSQNFEELRPRAFSGGSDKTQDSDPGSQKDLSGYSSGALSHNSSDPKINTIDAGDDTRESSPIINAATTTSGENLEDPRVPVQRCHSSPEMSEGVVVGGEESSLSCEDRPPASPSPASPMPEMSPSPPALNRAKLSPRFENVVDGNTGSTSPPPVASSRVRHTSALQMPSGGSNSSISSGGGQACSTAEGEDSGSPRPLRRDRVHTISDMNPASRKLHLKSAAAAKKNSMKDVKPGISPSFVFLQLYYLGRLGGNNIEKPVLLPTHLPEMQRAMRVLDLIRPQETHKIGVLYVGRGQQTEQEILRNSFGSLRYMLFLQGLGSVLELSTVSEDEVFLGGLDAKGSDGKHVCIWHDDVMQVVFHVATMMPTKESDPNCNGKKRHIGNNYVTIVYNESGQPYSINTIKGQFNHTTVEVVPGDHSTNSVGVLCRPELADFVGGGGSPRLVSDANLPILVRQIALHADLASTIWESLNRPPHSPYASNWLERLRKIRKIKQMVTDTEGTPPNLMDFTDMVDADKWEKSRAGGSGYWQQFLA</sequence>
<dbReference type="GO" id="GO:0030178">
    <property type="term" value="P:negative regulation of Wnt signaling pathway"/>
    <property type="evidence" value="ECO:0007669"/>
    <property type="project" value="TreeGrafter"/>
</dbReference>
<evidence type="ECO:0000313" key="4">
    <source>
        <dbReference type="EMBL" id="KAK8393724.1"/>
    </source>
</evidence>
<dbReference type="InterPro" id="IPR016024">
    <property type="entry name" value="ARM-type_fold"/>
</dbReference>
<feature type="compositionally biased region" description="Pro residues" evidence="2">
    <location>
        <begin position="1424"/>
        <end position="1441"/>
    </location>
</feature>
<feature type="compositionally biased region" description="Polar residues" evidence="2">
    <location>
        <begin position="1373"/>
        <end position="1386"/>
    </location>
</feature>
<dbReference type="GO" id="GO:0005634">
    <property type="term" value="C:nucleus"/>
    <property type="evidence" value="ECO:0007669"/>
    <property type="project" value="InterPro"/>
</dbReference>
<dbReference type="Pfam" id="PF11864">
    <property type="entry name" value="DUF3384"/>
    <property type="match status" value="1"/>
</dbReference>
<dbReference type="GO" id="GO:0051898">
    <property type="term" value="P:negative regulation of phosphatidylinositol 3-kinase/protein kinase B signal transduction"/>
    <property type="evidence" value="ECO:0007669"/>
    <property type="project" value="TreeGrafter"/>
</dbReference>
<dbReference type="GO" id="GO:0005096">
    <property type="term" value="F:GTPase activator activity"/>
    <property type="evidence" value="ECO:0007669"/>
    <property type="project" value="UniProtKB-KW"/>
</dbReference>
<dbReference type="PROSITE" id="PS50085">
    <property type="entry name" value="RAPGAP"/>
    <property type="match status" value="1"/>
</dbReference>
<feature type="region of interest" description="Disordered" evidence="2">
    <location>
        <begin position="1112"/>
        <end position="1201"/>
    </location>
</feature>
<dbReference type="SUPFAM" id="SSF111347">
    <property type="entry name" value="Rap/Ran-GAP"/>
    <property type="match status" value="1"/>
</dbReference>
<dbReference type="Gene3D" id="3.40.50.11210">
    <property type="entry name" value="Rap/Ran-GAP"/>
    <property type="match status" value="1"/>
</dbReference>
<comment type="caution">
    <text evidence="4">The sequence shown here is derived from an EMBL/GenBank/DDBJ whole genome shotgun (WGS) entry which is preliminary data.</text>
</comment>
<dbReference type="InterPro" id="IPR027107">
    <property type="entry name" value="Tuberin/Ral-act_asu"/>
</dbReference>
<dbReference type="GO" id="GO:0051056">
    <property type="term" value="P:regulation of small GTPase mediated signal transduction"/>
    <property type="evidence" value="ECO:0007669"/>
    <property type="project" value="InterPro"/>
</dbReference>
<dbReference type="FunFam" id="3.40.50.11210:FF:000001">
    <property type="entry name" value="Ral GTPase-activating protein subunit alpha-1 isoform 1"/>
    <property type="match status" value="1"/>
</dbReference>
<dbReference type="InterPro" id="IPR018515">
    <property type="entry name" value="Tuberin-type_domain"/>
</dbReference>
<feature type="region of interest" description="Disordered" evidence="2">
    <location>
        <begin position="659"/>
        <end position="681"/>
    </location>
</feature>
<dbReference type="InterPro" id="IPR035974">
    <property type="entry name" value="Rap/Ran-GAP_sf"/>
</dbReference>
<dbReference type="InterPro" id="IPR003913">
    <property type="entry name" value="Tuberin"/>
</dbReference>
<dbReference type="GO" id="GO:0051726">
    <property type="term" value="P:regulation of cell cycle"/>
    <property type="evidence" value="ECO:0007669"/>
    <property type="project" value="TreeGrafter"/>
</dbReference>